<dbReference type="CDD" id="cd00202">
    <property type="entry name" value="ZnF_GATA"/>
    <property type="match status" value="1"/>
</dbReference>
<accession>A0AAV9IRY2</accession>
<evidence type="ECO:0000313" key="8">
    <source>
        <dbReference type="EMBL" id="KAK4534841.1"/>
    </source>
</evidence>
<reference evidence="8 9" key="1">
    <citation type="submission" date="2022-07" db="EMBL/GenBank/DDBJ databases">
        <title>Genome-wide signatures of adaptation to extreme environments.</title>
        <authorList>
            <person name="Cho C.H."/>
            <person name="Yoon H.S."/>
        </authorList>
    </citation>
    <scope>NUCLEOTIDE SEQUENCE [LARGE SCALE GENOMIC DNA]</scope>
    <source>
        <strain evidence="8 9">DBV 063 E5</strain>
    </source>
</reference>
<evidence type="ECO:0000256" key="4">
    <source>
        <dbReference type="ARBA" id="ARBA00023163"/>
    </source>
</evidence>
<dbReference type="AlphaFoldDB" id="A0AAV9IRY2"/>
<feature type="region of interest" description="Disordered" evidence="6">
    <location>
        <begin position="255"/>
        <end position="274"/>
    </location>
</feature>
<dbReference type="Proteomes" id="UP001301350">
    <property type="component" value="Unassembled WGS sequence"/>
</dbReference>
<evidence type="ECO:0000256" key="3">
    <source>
        <dbReference type="ARBA" id="ARBA00023015"/>
    </source>
</evidence>
<evidence type="ECO:0000256" key="6">
    <source>
        <dbReference type="SAM" id="MobiDB-lite"/>
    </source>
</evidence>
<dbReference type="EMBL" id="JANCYW010000003">
    <property type="protein sequence ID" value="KAK4534841.1"/>
    <property type="molecule type" value="Genomic_DNA"/>
</dbReference>
<keyword evidence="5" id="KW-0539">Nucleus</keyword>
<dbReference type="GO" id="GO:0043565">
    <property type="term" value="F:sequence-specific DNA binding"/>
    <property type="evidence" value="ECO:0007669"/>
    <property type="project" value="InterPro"/>
</dbReference>
<dbReference type="GO" id="GO:0000228">
    <property type="term" value="C:nuclear chromosome"/>
    <property type="evidence" value="ECO:0007669"/>
    <property type="project" value="InterPro"/>
</dbReference>
<sequence length="369" mass="40971">MTVRESATPPTRVSSSNVWGDVPRHAQSPRTMTAVEGTAHEPLVPIRIDVQWNEARVVDAFTWNREDRSLTPEAFAELLVHDLQQPPELIAPIAASIREQLENYAGVDWRAQRNAPERRQLITLDIRIGRVQLQDSFEWDVSVPENDPEAFARGLCRDLGLGADFEAAVAHAVREQLLDARSGASYVSARPLEPVSRSSGGGGEEEVVREADEYTVPYPSVRLLSREEIEELEKRETRNARAMRRSQRRLGILSGLTALPPPPPPPRHVQSTEATSLTLPLRGFSGERPRRKRATPRDEDGNVVTACQHCGRHPSKTPLMRVGPKGLKNEICNSCGLYFRKYGVLPTTYMGIPIGPGHPPPPGSQEHDP</sequence>
<keyword evidence="4" id="KW-0804">Transcription</keyword>
<dbReference type="InterPro" id="IPR006939">
    <property type="entry name" value="SNF5"/>
</dbReference>
<dbReference type="SMART" id="SM00401">
    <property type="entry name" value="ZnF_GATA"/>
    <property type="match status" value="1"/>
</dbReference>
<proteinExistence type="inferred from homology"/>
<dbReference type="Gene3D" id="3.30.50.10">
    <property type="entry name" value="Erythroid Transcription Factor GATA-1, subunit A"/>
    <property type="match status" value="1"/>
</dbReference>
<evidence type="ECO:0000256" key="5">
    <source>
        <dbReference type="ARBA" id="ARBA00023242"/>
    </source>
</evidence>
<dbReference type="Pfam" id="PF00320">
    <property type="entry name" value="GATA"/>
    <property type="match status" value="1"/>
</dbReference>
<dbReference type="InterPro" id="IPR000679">
    <property type="entry name" value="Znf_GATA"/>
</dbReference>
<organism evidence="8 9">
    <name type="scientific">Cyanidium caldarium</name>
    <name type="common">Red alga</name>
    <dbReference type="NCBI Taxonomy" id="2771"/>
    <lineage>
        <taxon>Eukaryota</taxon>
        <taxon>Rhodophyta</taxon>
        <taxon>Bangiophyceae</taxon>
        <taxon>Cyanidiales</taxon>
        <taxon>Cyanidiaceae</taxon>
        <taxon>Cyanidium</taxon>
    </lineage>
</organism>
<evidence type="ECO:0000313" key="9">
    <source>
        <dbReference type="Proteomes" id="UP001301350"/>
    </source>
</evidence>
<dbReference type="GO" id="GO:0006338">
    <property type="term" value="P:chromatin remodeling"/>
    <property type="evidence" value="ECO:0007669"/>
    <property type="project" value="InterPro"/>
</dbReference>
<dbReference type="PANTHER" id="PTHR10019">
    <property type="entry name" value="SNF5"/>
    <property type="match status" value="1"/>
</dbReference>
<comment type="subcellular location">
    <subcellularLocation>
        <location evidence="1">Nucleus</location>
    </subcellularLocation>
</comment>
<comment type="similarity">
    <text evidence="2">Belongs to the SNF5 family.</text>
</comment>
<protein>
    <recommendedName>
        <fullName evidence="7">GATA-type domain-containing protein</fullName>
    </recommendedName>
</protein>
<keyword evidence="3" id="KW-0805">Transcription regulation</keyword>
<dbReference type="InterPro" id="IPR013088">
    <property type="entry name" value="Znf_NHR/GATA"/>
</dbReference>
<keyword evidence="9" id="KW-1185">Reference proteome</keyword>
<name>A0AAV9IRY2_CYACA</name>
<evidence type="ECO:0000259" key="7">
    <source>
        <dbReference type="SMART" id="SM00401"/>
    </source>
</evidence>
<feature type="region of interest" description="Disordered" evidence="6">
    <location>
        <begin position="1"/>
        <end position="27"/>
    </location>
</feature>
<dbReference type="Pfam" id="PF04855">
    <property type="entry name" value="SNF5"/>
    <property type="match status" value="1"/>
</dbReference>
<dbReference type="SUPFAM" id="SSF57716">
    <property type="entry name" value="Glucocorticoid receptor-like (DNA-binding domain)"/>
    <property type="match status" value="1"/>
</dbReference>
<dbReference type="GO" id="GO:0008270">
    <property type="term" value="F:zinc ion binding"/>
    <property type="evidence" value="ECO:0007669"/>
    <property type="project" value="InterPro"/>
</dbReference>
<comment type="caution">
    <text evidence="8">The sequence shown here is derived from an EMBL/GenBank/DDBJ whole genome shotgun (WGS) entry which is preliminary data.</text>
</comment>
<feature type="domain" description="GATA-type" evidence="7">
    <location>
        <begin position="301"/>
        <end position="355"/>
    </location>
</feature>
<dbReference type="GO" id="GO:0006355">
    <property type="term" value="P:regulation of DNA-templated transcription"/>
    <property type="evidence" value="ECO:0007669"/>
    <property type="project" value="InterPro"/>
</dbReference>
<feature type="compositionally biased region" description="Polar residues" evidence="6">
    <location>
        <begin position="8"/>
        <end position="18"/>
    </location>
</feature>
<evidence type="ECO:0000256" key="2">
    <source>
        <dbReference type="ARBA" id="ARBA00010239"/>
    </source>
</evidence>
<gene>
    <name evidence="8" type="ORF">CDCA_CDCA03G0866</name>
</gene>
<evidence type="ECO:0000256" key="1">
    <source>
        <dbReference type="ARBA" id="ARBA00004123"/>
    </source>
</evidence>